<accession>A0A8A4TQ61</accession>
<dbReference type="InterPro" id="IPR036388">
    <property type="entry name" value="WH-like_DNA-bd_sf"/>
</dbReference>
<evidence type="ECO:0000313" key="6">
    <source>
        <dbReference type="EMBL" id="QTD51683.1"/>
    </source>
</evidence>
<protein>
    <submittedName>
        <fullName evidence="6">Sigma-70 family RNA polymerase sigma factor</fullName>
    </submittedName>
</protein>
<evidence type="ECO:0000256" key="3">
    <source>
        <dbReference type="ARBA" id="ARBA00023082"/>
    </source>
</evidence>
<dbReference type="EMBL" id="CP071793">
    <property type="protein sequence ID" value="QTD51683.1"/>
    <property type="molecule type" value="Genomic_DNA"/>
</dbReference>
<dbReference type="NCBIfam" id="TIGR02937">
    <property type="entry name" value="sigma70-ECF"/>
    <property type="match status" value="1"/>
</dbReference>
<dbReference type="AlphaFoldDB" id="A0A8A4TQ61"/>
<dbReference type="GO" id="GO:0016987">
    <property type="term" value="F:sigma factor activity"/>
    <property type="evidence" value="ECO:0007669"/>
    <property type="project" value="UniProtKB-KW"/>
</dbReference>
<comment type="similarity">
    <text evidence="1">Belongs to the sigma-70 factor family. ECF subfamily.</text>
</comment>
<dbReference type="NCBIfam" id="TIGR02999">
    <property type="entry name" value="Sig-70_X6"/>
    <property type="match status" value="1"/>
</dbReference>
<evidence type="ECO:0000256" key="2">
    <source>
        <dbReference type="ARBA" id="ARBA00023015"/>
    </source>
</evidence>
<dbReference type="SUPFAM" id="SSF88946">
    <property type="entry name" value="Sigma2 domain of RNA polymerase sigma factors"/>
    <property type="match status" value="1"/>
</dbReference>
<dbReference type="Pfam" id="PF07638">
    <property type="entry name" value="Sigma70_ECF"/>
    <property type="match status" value="1"/>
</dbReference>
<dbReference type="InterPro" id="IPR053812">
    <property type="entry name" value="HTH_Sigma70_ECF-like"/>
</dbReference>
<dbReference type="KEGG" id="scor:J3U87_04365"/>
<evidence type="ECO:0000256" key="4">
    <source>
        <dbReference type="ARBA" id="ARBA00023163"/>
    </source>
</evidence>
<keyword evidence="4" id="KW-0804">Transcription</keyword>
<organism evidence="6 7">
    <name type="scientific">Sulfidibacter corallicola</name>
    <dbReference type="NCBI Taxonomy" id="2818388"/>
    <lineage>
        <taxon>Bacteria</taxon>
        <taxon>Pseudomonadati</taxon>
        <taxon>Acidobacteriota</taxon>
        <taxon>Holophagae</taxon>
        <taxon>Acanthopleuribacterales</taxon>
        <taxon>Acanthopleuribacteraceae</taxon>
        <taxon>Sulfidibacter</taxon>
    </lineage>
</organism>
<sequence length="195" mass="22101">MNNDAGTITELLRNWSQGQQDSFNNLFPLVYAELRKTAKQYLSRENGALTLQPTALIHEVYLRLLGDNNLSFPSRRHFFAFAAKVMRRILVEHARARGRQKRGGNQSPVPIVDTFDHADANERPELVLALDEVLQRLKRVDPRKNAALELFYFGGMTVEEIAEQLSISTATAKRELRSARAWVGHRLSQAKVGTC</sequence>
<proteinExistence type="inferred from homology"/>
<dbReference type="PANTHER" id="PTHR43133:SF39">
    <property type="entry name" value="SIMILAR TO RNA POLYMERASE SIGMA-E FACTOR"/>
    <property type="match status" value="1"/>
</dbReference>
<keyword evidence="2" id="KW-0805">Transcription regulation</keyword>
<evidence type="ECO:0000313" key="7">
    <source>
        <dbReference type="Proteomes" id="UP000663929"/>
    </source>
</evidence>
<evidence type="ECO:0000259" key="5">
    <source>
        <dbReference type="Pfam" id="PF07638"/>
    </source>
</evidence>
<feature type="domain" description="RNA polymerase sigma-70 ECF-like HTH" evidence="5">
    <location>
        <begin position="7"/>
        <end position="188"/>
    </location>
</feature>
<dbReference type="Proteomes" id="UP000663929">
    <property type="component" value="Chromosome"/>
</dbReference>
<keyword evidence="3" id="KW-0731">Sigma factor</keyword>
<keyword evidence="7" id="KW-1185">Reference proteome</keyword>
<dbReference type="InterPro" id="IPR039425">
    <property type="entry name" value="RNA_pol_sigma-70-like"/>
</dbReference>
<dbReference type="SUPFAM" id="SSF88659">
    <property type="entry name" value="Sigma3 and sigma4 domains of RNA polymerase sigma factors"/>
    <property type="match status" value="1"/>
</dbReference>
<gene>
    <name evidence="6" type="ORF">J3U87_04365</name>
</gene>
<dbReference type="Gene3D" id="1.10.10.10">
    <property type="entry name" value="Winged helix-like DNA-binding domain superfamily/Winged helix DNA-binding domain"/>
    <property type="match status" value="1"/>
</dbReference>
<evidence type="ECO:0000256" key="1">
    <source>
        <dbReference type="ARBA" id="ARBA00010641"/>
    </source>
</evidence>
<reference evidence="6" key="1">
    <citation type="submission" date="2021-03" db="EMBL/GenBank/DDBJ databases">
        <title>Acanthopleuribacteraceae sp. M133.</title>
        <authorList>
            <person name="Wang G."/>
        </authorList>
    </citation>
    <scope>NUCLEOTIDE SEQUENCE</scope>
    <source>
        <strain evidence="6">M133</strain>
    </source>
</reference>
<name>A0A8A4TQ61_SULCO</name>
<dbReference type="InterPro" id="IPR011517">
    <property type="entry name" value="RNA_pol_sigma70_ECF-like"/>
</dbReference>
<dbReference type="InterPro" id="IPR013324">
    <property type="entry name" value="RNA_pol_sigma_r3/r4-like"/>
</dbReference>
<dbReference type="InterPro" id="IPR013325">
    <property type="entry name" value="RNA_pol_sigma_r2"/>
</dbReference>
<dbReference type="PANTHER" id="PTHR43133">
    <property type="entry name" value="RNA POLYMERASE ECF-TYPE SIGMA FACTO"/>
    <property type="match status" value="1"/>
</dbReference>
<dbReference type="GO" id="GO:0006352">
    <property type="term" value="P:DNA-templated transcription initiation"/>
    <property type="evidence" value="ECO:0007669"/>
    <property type="project" value="InterPro"/>
</dbReference>
<dbReference type="Gene3D" id="1.10.1740.10">
    <property type="match status" value="1"/>
</dbReference>
<dbReference type="InterPro" id="IPR014284">
    <property type="entry name" value="RNA_pol_sigma-70_dom"/>
</dbReference>
<dbReference type="RefSeq" id="WP_237381809.1">
    <property type="nucleotide sequence ID" value="NZ_CP071793.1"/>
</dbReference>